<dbReference type="Proteomes" id="UP000775547">
    <property type="component" value="Unassembled WGS sequence"/>
</dbReference>
<keyword evidence="1" id="KW-0472">Membrane</keyword>
<keyword evidence="1" id="KW-1133">Transmembrane helix</keyword>
<name>A0A9P7G8D9_9AGAR</name>
<evidence type="ECO:0000256" key="1">
    <source>
        <dbReference type="SAM" id="Phobius"/>
    </source>
</evidence>
<dbReference type="AlphaFoldDB" id="A0A9P7G8D9"/>
<evidence type="ECO:0000313" key="2">
    <source>
        <dbReference type="EMBL" id="KAG5645789.1"/>
    </source>
</evidence>
<reference evidence="2" key="1">
    <citation type="submission" date="2020-07" db="EMBL/GenBank/DDBJ databases">
        <authorList>
            <person name="Nieuwenhuis M."/>
            <person name="Van De Peppel L.J.J."/>
        </authorList>
    </citation>
    <scope>NUCLEOTIDE SEQUENCE</scope>
    <source>
        <strain evidence="2">AP01</strain>
        <tissue evidence="2">Mycelium</tissue>
    </source>
</reference>
<dbReference type="OrthoDB" id="3222065at2759"/>
<feature type="transmembrane region" description="Helical" evidence="1">
    <location>
        <begin position="30"/>
        <end position="54"/>
    </location>
</feature>
<dbReference type="EMBL" id="JABCKV010000032">
    <property type="protein sequence ID" value="KAG5645789.1"/>
    <property type="molecule type" value="Genomic_DNA"/>
</dbReference>
<organism evidence="2 3">
    <name type="scientific">Asterophora parasitica</name>
    <dbReference type="NCBI Taxonomy" id="117018"/>
    <lineage>
        <taxon>Eukaryota</taxon>
        <taxon>Fungi</taxon>
        <taxon>Dikarya</taxon>
        <taxon>Basidiomycota</taxon>
        <taxon>Agaricomycotina</taxon>
        <taxon>Agaricomycetes</taxon>
        <taxon>Agaricomycetidae</taxon>
        <taxon>Agaricales</taxon>
        <taxon>Tricholomatineae</taxon>
        <taxon>Lyophyllaceae</taxon>
        <taxon>Asterophora</taxon>
    </lineage>
</organism>
<evidence type="ECO:0000313" key="3">
    <source>
        <dbReference type="Proteomes" id="UP000775547"/>
    </source>
</evidence>
<proteinExistence type="predicted"/>
<accession>A0A9P7G8D9</accession>
<comment type="caution">
    <text evidence="2">The sequence shown here is derived from an EMBL/GenBank/DDBJ whole genome shotgun (WGS) entry which is preliminary data.</text>
</comment>
<keyword evidence="1" id="KW-0812">Transmembrane</keyword>
<sequence>MDSTIFTGTANATAPAVEPVNIVRGTPAQLVVFLALNIWPSHFGIPLLLAIIWFSKKIQRHATFINLCITFIIAGM</sequence>
<protein>
    <submittedName>
        <fullName evidence="2">Uncharacterized protein</fullName>
    </submittedName>
</protein>
<gene>
    <name evidence="2" type="ORF">DXG03_005326</name>
</gene>
<reference evidence="2" key="2">
    <citation type="submission" date="2021-10" db="EMBL/GenBank/DDBJ databases">
        <title>Phylogenomics reveals ancestral predisposition of the termite-cultivated fungus Termitomyces towards a domesticated lifestyle.</title>
        <authorList>
            <person name="Auxier B."/>
            <person name="Grum-Grzhimaylo A."/>
            <person name="Cardenas M.E."/>
            <person name="Lodge J.D."/>
            <person name="Laessoe T."/>
            <person name="Pedersen O."/>
            <person name="Smith M.E."/>
            <person name="Kuyper T.W."/>
            <person name="Franco-Molano E.A."/>
            <person name="Baroni T.J."/>
            <person name="Aanen D.K."/>
        </authorList>
    </citation>
    <scope>NUCLEOTIDE SEQUENCE</scope>
    <source>
        <strain evidence="2">AP01</strain>
        <tissue evidence="2">Mycelium</tissue>
    </source>
</reference>
<keyword evidence="3" id="KW-1185">Reference proteome</keyword>